<evidence type="ECO:0000313" key="4">
    <source>
        <dbReference type="Proteomes" id="UP000028680"/>
    </source>
</evidence>
<dbReference type="CDD" id="cd06259">
    <property type="entry name" value="YdcF-like"/>
    <property type="match status" value="1"/>
</dbReference>
<dbReference type="GO" id="GO:0000270">
    <property type="term" value="P:peptidoglycan metabolic process"/>
    <property type="evidence" value="ECO:0007669"/>
    <property type="project" value="TreeGrafter"/>
</dbReference>
<dbReference type="PANTHER" id="PTHR30336:SF4">
    <property type="entry name" value="ENVELOPE BIOGENESIS FACTOR ELYC"/>
    <property type="match status" value="1"/>
</dbReference>
<gene>
    <name evidence="3" type="ORF">RCA23_c07190</name>
</gene>
<evidence type="ECO:0000259" key="2">
    <source>
        <dbReference type="Pfam" id="PF02698"/>
    </source>
</evidence>
<dbReference type="GO" id="GO:0043164">
    <property type="term" value="P:Gram-negative-bacterium-type cell wall biogenesis"/>
    <property type="evidence" value="ECO:0007669"/>
    <property type="project" value="TreeGrafter"/>
</dbReference>
<dbReference type="Pfam" id="PF02698">
    <property type="entry name" value="DUF218"/>
    <property type="match status" value="1"/>
</dbReference>
<dbReference type="InterPro" id="IPR003848">
    <property type="entry name" value="DUF218"/>
</dbReference>
<keyword evidence="4" id="KW-1185">Reference proteome</keyword>
<dbReference type="AlphaFoldDB" id="A0AAN0VHR9"/>
<dbReference type="Proteomes" id="UP000028680">
    <property type="component" value="Chromosome"/>
</dbReference>
<keyword evidence="1" id="KW-0812">Transmembrane</keyword>
<dbReference type="KEGG" id="ptp:RCA23_c07190"/>
<dbReference type="InterPro" id="IPR051599">
    <property type="entry name" value="Cell_Envelope_Assoc"/>
</dbReference>
<accession>A0AAN0VHR9</accession>
<feature type="domain" description="DUF218" evidence="2">
    <location>
        <begin position="63"/>
        <end position="205"/>
    </location>
</feature>
<keyword evidence="1" id="KW-0472">Membrane</keyword>
<dbReference type="Gene3D" id="3.40.50.620">
    <property type="entry name" value="HUPs"/>
    <property type="match status" value="1"/>
</dbReference>
<feature type="transmembrane region" description="Helical" evidence="1">
    <location>
        <begin position="23"/>
        <end position="46"/>
    </location>
</feature>
<organism evidence="3 4">
    <name type="scientific">Planktomarina temperata RCA23</name>
    <dbReference type="NCBI Taxonomy" id="666509"/>
    <lineage>
        <taxon>Bacteria</taxon>
        <taxon>Pseudomonadati</taxon>
        <taxon>Pseudomonadota</taxon>
        <taxon>Alphaproteobacteria</taxon>
        <taxon>Rhodobacterales</taxon>
        <taxon>Paracoccaceae</taxon>
        <taxon>Planktomarina</taxon>
    </lineage>
</organism>
<sequence length="241" mass="26088">MWIVIALANVVLALITQRRRLALWVGGLTLFGLVTLAILPLGNVLLQPIELTYPVNPPLSQVDGIIVLGGGENVRASTYWGQMQFNEGGDCFAASVALAQRFSDAQLLFTGGSGALRDLAGAAVSEASVAERFFLDQGIDRDRLLLEGLSRNTAENARLSLALANPSADETWVLVTSAFHMPRAIRSFEVAGWGGLIAWPVDYRTSKFTDGIGWDLTRNLEVLNTGISEQVTQLSYRPTGR</sequence>
<evidence type="ECO:0000313" key="3">
    <source>
        <dbReference type="EMBL" id="AII86277.1"/>
    </source>
</evidence>
<dbReference type="PANTHER" id="PTHR30336">
    <property type="entry name" value="INNER MEMBRANE PROTEIN, PROBABLE PERMEASE"/>
    <property type="match status" value="1"/>
</dbReference>
<name>A0AAN0VHR9_9RHOB</name>
<protein>
    <recommendedName>
        <fullName evidence="2">DUF218 domain-containing protein</fullName>
    </recommendedName>
</protein>
<reference evidence="3 4" key="1">
    <citation type="journal article" date="2014" name="ISME J.">
        <title>Adaptation of an abundant Roseobacter RCA organism to pelagic systems revealed by genomic and transcriptomic analyses.</title>
        <authorList>
            <person name="Voget S."/>
            <person name="Wemheuer B."/>
            <person name="Brinkhoff T."/>
            <person name="Vollmers J."/>
            <person name="Dietrich S."/>
            <person name="Giebel H.A."/>
            <person name="Beardsley C."/>
            <person name="Sardemann C."/>
            <person name="Bakenhus I."/>
            <person name="Billerbeck S."/>
            <person name="Daniel R."/>
            <person name="Simon M."/>
        </authorList>
    </citation>
    <scope>NUCLEOTIDE SEQUENCE [LARGE SCALE GENOMIC DNA]</scope>
    <source>
        <strain evidence="3 4">RCA23</strain>
    </source>
</reference>
<dbReference type="InterPro" id="IPR014729">
    <property type="entry name" value="Rossmann-like_a/b/a_fold"/>
</dbReference>
<proteinExistence type="predicted"/>
<dbReference type="GO" id="GO:0005886">
    <property type="term" value="C:plasma membrane"/>
    <property type="evidence" value="ECO:0007669"/>
    <property type="project" value="TreeGrafter"/>
</dbReference>
<evidence type="ECO:0000256" key="1">
    <source>
        <dbReference type="SAM" id="Phobius"/>
    </source>
</evidence>
<keyword evidence="1" id="KW-1133">Transmembrane helix</keyword>
<dbReference type="EMBL" id="CP003984">
    <property type="protein sequence ID" value="AII86277.1"/>
    <property type="molecule type" value="Genomic_DNA"/>
</dbReference>